<protein>
    <submittedName>
        <fullName evidence="2">Uncharacterized protein</fullName>
    </submittedName>
</protein>
<dbReference type="RefSeq" id="XP_043037409.1">
    <property type="nucleotide sequence ID" value="XM_043177460.1"/>
</dbReference>
<reference evidence="2" key="1">
    <citation type="submission" date="2020-11" db="EMBL/GenBank/DDBJ databases">
        <title>Adaptations for nitrogen fixation in a non-lichenized fungal sporocarp promotes dispersal by wood-feeding termites.</title>
        <authorList>
            <consortium name="DOE Joint Genome Institute"/>
            <person name="Koch R.A."/>
            <person name="Yoon G."/>
            <person name="Arayal U."/>
            <person name="Lail K."/>
            <person name="Amirebrahimi M."/>
            <person name="Labutti K."/>
            <person name="Lipzen A."/>
            <person name="Riley R."/>
            <person name="Barry K."/>
            <person name="Henrissat B."/>
            <person name="Grigoriev I.V."/>
            <person name="Herr J.R."/>
            <person name="Aime M.C."/>
        </authorList>
    </citation>
    <scope>NUCLEOTIDE SEQUENCE</scope>
    <source>
        <strain evidence="2">MCA 3950</strain>
    </source>
</reference>
<gene>
    <name evidence="2" type="ORF">BT62DRAFT_1008586</name>
</gene>
<name>A0A9P7VQ11_9AGAR</name>
<dbReference type="EMBL" id="MU250542">
    <property type="protein sequence ID" value="KAG7443909.1"/>
    <property type="molecule type" value="Genomic_DNA"/>
</dbReference>
<organism evidence="2 3">
    <name type="scientific">Guyanagaster necrorhizus</name>
    <dbReference type="NCBI Taxonomy" id="856835"/>
    <lineage>
        <taxon>Eukaryota</taxon>
        <taxon>Fungi</taxon>
        <taxon>Dikarya</taxon>
        <taxon>Basidiomycota</taxon>
        <taxon>Agaricomycotina</taxon>
        <taxon>Agaricomycetes</taxon>
        <taxon>Agaricomycetidae</taxon>
        <taxon>Agaricales</taxon>
        <taxon>Marasmiineae</taxon>
        <taxon>Physalacriaceae</taxon>
        <taxon>Guyanagaster</taxon>
    </lineage>
</organism>
<dbReference type="GeneID" id="66099747"/>
<dbReference type="Proteomes" id="UP000812287">
    <property type="component" value="Unassembled WGS sequence"/>
</dbReference>
<feature type="region of interest" description="Disordered" evidence="1">
    <location>
        <begin position="1"/>
        <end position="20"/>
    </location>
</feature>
<evidence type="ECO:0000313" key="3">
    <source>
        <dbReference type="Proteomes" id="UP000812287"/>
    </source>
</evidence>
<evidence type="ECO:0000256" key="1">
    <source>
        <dbReference type="SAM" id="MobiDB-lite"/>
    </source>
</evidence>
<dbReference type="AlphaFoldDB" id="A0A9P7VQ11"/>
<evidence type="ECO:0000313" key="2">
    <source>
        <dbReference type="EMBL" id="KAG7443909.1"/>
    </source>
</evidence>
<sequence length="130" mass="14503">MSLRVILGPLKPDNDNGKGPPGAIQAFYISELVWERKQWGSPLERVEVKQLLAPQTDSPEATVPSPFPDNTFVDMIVDDEEQLGEHIEHVEYSYDQRSTAFLPPGWPNSVHLWTTSTFSDLKPAIGDISA</sequence>
<accession>A0A9P7VQ11</accession>
<keyword evidence="3" id="KW-1185">Reference proteome</keyword>
<comment type="caution">
    <text evidence="2">The sequence shown here is derived from an EMBL/GenBank/DDBJ whole genome shotgun (WGS) entry which is preliminary data.</text>
</comment>
<proteinExistence type="predicted"/>